<evidence type="ECO:0000256" key="12">
    <source>
        <dbReference type="ARBA" id="ARBA00023212"/>
    </source>
</evidence>
<keyword evidence="10" id="KW-0472">Membrane</keyword>
<dbReference type="GO" id="GO:0005938">
    <property type="term" value="C:cell cortex"/>
    <property type="evidence" value="ECO:0007669"/>
    <property type="project" value="TreeGrafter"/>
</dbReference>
<keyword evidence="7" id="KW-0963">Cytoplasm</keyword>
<accession>A0A9Q0XN61</accession>
<evidence type="ECO:0000256" key="13">
    <source>
        <dbReference type="ARBA" id="ARBA00023329"/>
    </source>
</evidence>
<comment type="caution">
    <text evidence="15">The sequence shown here is derived from an EMBL/GenBank/DDBJ whole genome shotgun (WGS) entry which is preliminary data.</text>
</comment>
<keyword evidence="13" id="KW-0968">Cytoplasmic vesicle</keyword>
<evidence type="ECO:0000259" key="14">
    <source>
        <dbReference type="PROSITE" id="PS51377"/>
    </source>
</evidence>
<dbReference type="EMBL" id="JAPFRF010000010">
    <property type="protein sequence ID" value="KAJ7320294.1"/>
    <property type="molecule type" value="Genomic_DNA"/>
</dbReference>
<dbReference type="GO" id="GO:0051295">
    <property type="term" value="P:establishment of meiotic spindle localization"/>
    <property type="evidence" value="ECO:0007669"/>
    <property type="project" value="TreeGrafter"/>
</dbReference>
<evidence type="ECO:0000256" key="10">
    <source>
        <dbReference type="ARBA" id="ARBA00023136"/>
    </source>
</evidence>
<dbReference type="GO" id="GO:0030659">
    <property type="term" value="C:cytoplasmic vesicle membrane"/>
    <property type="evidence" value="ECO:0007669"/>
    <property type="project" value="UniProtKB-SubCell"/>
</dbReference>
<dbReference type="PANTHER" id="PTHR21345">
    <property type="entry name" value="SPIRE"/>
    <property type="match status" value="1"/>
</dbReference>
<reference evidence="15" key="1">
    <citation type="journal article" date="2023" name="DNA Res.">
        <title>Chromosome-level genome assembly of Phrynocephalus forsythii using third-generation DNA sequencing and Hi-C analysis.</title>
        <authorList>
            <person name="Qi Y."/>
            <person name="Zhao W."/>
            <person name="Zhao Y."/>
            <person name="Niu C."/>
            <person name="Cao S."/>
            <person name="Zhang Y."/>
        </authorList>
    </citation>
    <scope>NUCLEOTIDE SEQUENCE</scope>
    <source>
        <tissue evidence="15">Muscle</tissue>
    </source>
</reference>
<dbReference type="GO" id="GO:0003779">
    <property type="term" value="F:actin binding"/>
    <property type="evidence" value="ECO:0007669"/>
    <property type="project" value="UniProtKB-KW"/>
</dbReference>
<keyword evidence="16" id="KW-1185">Reference proteome</keyword>
<evidence type="ECO:0000313" key="15">
    <source>
        <dbReference type="EMBL" id="KAJ7320294.1"/>
    </source>
</evidence>
<dbReference type="InterPro" id="IPR011019">
    <property type="entry name" value="KIND_dom"/>
</dbReference>
<protein>
    <recommendedName>
        <fullName evidence="14">KIND domain-containing protein</fullName>
    </recommendedName>
</protein>
<dbReference type="GO" id="GO:0015031">
    <property type="term" value="P:protein transport"/>
    <property type="evidence" value="ECO:0007669"/>
    <property type="project" value="UniProtKB-KW"/>
</dbReference>
<evidence type="ECO:0000256" key="8">
    <source>
        <dbReference type="ARBA" id="ARBA00022737"/>
    </source>
</evidence>
<comment type="similarity">
    <text evidence="4">Belongs to the spire family.</text>
</comment>
<evidence type="ECO:0000256" key="9">
    <source>
        <dbReference type="ARBA" id="ARBA00022927"/>
    </source>
</evidence>
<dbReference type="GO" id="GO:0040038">
    <property type="term" value="P:polar body extrusion after meiotic divisions"/>
    <property type="evidence" value="ECO:0007669"/>
    <property type="project" value="TreeGrafter"/>
</dbReference>
<evidence type="ECO:0000256" key="2">
    <source>
        <dbReference type="ARBA" id="ARBA00004245"/>
    </source>
</evidence>
<evidence type="ECO:0000256" key="7">
    <source>
        <dbReference type="ARBA" id="ARBA00022490"/>
    </source>
</evidence>
<proteinExistence type="inferred from homology"/>
<comment type="subcellular location">
    <subcellularLocation>
        <location evidence="3">Cell membrane</location>
        <topology evidence="3">Peripheral membrane protein</topology>
        <orientation evidence="3">Cytoplasmic side</orientation>
    </subcellularLocation>
    <subcellularLocation>
        <location evidence="2">Cytoplasm</location>
        <location evidence="2">Cytoskeleton</location>
    </subcellularLocation>
    <subcellularLocation>
        <location evidence="1">Cytoplasmic vesicle membrane</location>
        <topology evidence="1">Peripheral membrane protein</topology>
        <orientation evidence="1">Cytoplasmic side</orientation>
    </subcellularLocation>
</comment>
<dbReference type="InterPro" id="IPR029901">
    <property type="entry name" value="Spire"/>
</dbReference>
<evidence type="ECO:0000313" key="16">
    <source>
        <dbReference type="Proteomes" id="UP001142489"/>
    </source>
</evidence>
<dbReference type="GO" id="GO:0051639">
    <property type="term" value="P:actin filament network formation"/>
    <property type="evidence" value="ECO:0007669"/>
    <property type="project" value="TreeGrafter"/>
</dbReference>
<evidence type="ECO:0000256" key="6">
    <source>
        <dbReference type="ARBA" id="ARBA00022475"/>
    </source>
</evidence>
<dbReference type="Gene3D" id="1.10.510.10">
    <property type="entry name" value="Transferase(Phosphotransferase) domain 1"/>
    <property type="match status" value="1"/>
</dbReference>
<dbReference type="Pfam" id="PF16474">
    <property type="entry name" value="KIND"/>
    <property type="match status" value="1"/>
</dbReference>
<sequence length="350" mass="40199">MVGERKPANIVIHTKDPSKVSLAEFLRYYEQPISEEQAWAICFQSCCKMKEILPQGLDSGLQMVVLDVDSLYVHSDGSVSFGVQHNFDSQVCQHSRDTLEDKLVEELGKLIYRALDWGIASHLERDLSESLEKLIRFMVKVDTETTKAAVTFQDVIQLCEDHFLKPSEAASHYTAICKLLFVEFSELQKLMITIQSCKKYLGTVDAEDFSAKDKAKDRFGLWQNVLGDLQKGVRLHKFLKQPGRETPTEEGIRPSYSTVVDDIKNKRYTLHKVSNAYHLTKLCMYNFLASQYLHSYLTKLMSASARKLKDRPYQELSLHDQLMKEVKNPPKLRPTFLINSSKYKGLFDLQ</sequence>
<evidence type="ECO:0000256" key="3">
    <source>
        <dbReference type="ARBA" id="ARBA00004413"/>
    </source>
</evidence>
<dbReference type="GO" id="GO:0036089">
    <property type="term" value="P:cleavage furrow formation"/>
    <property type="evidence" value="ECO:0007669"/>
    <property type="project" value="TreeGrafter"/>
</dbReference>
<dbReference type="GO" id="GO:0048193">
    <property type="term" value="P:Golgi vesicle transport"/>
    <property type="evidence" value="ECO:0007669"/>
    <property type="project" value="TreeGrafter"/>
</dbReference>
<gene>
    <name evidence="15" type="ORF">JRQ81_019805</name>
</gene>
<feature type="domain" description="KIND" evidence="14">
    <location>
        <begin position="20"/>
        <end position="187"/>
    </location>
</feature>
<dbReference type="GO" id="GO:0030041">
    <property type="term" value="P:actin filament polymerization"/>
    <property type="evidence" value="ECO:0007669"/>
    <property type="project" value="TreeGrafter"/>
</dbReference>
<evidence type="ECO:0000256" key="11">
    <source>
        <dbReference type="ARBA" id="ARBA00023203"/>
    </source>
</evidence>
<keyword evidence="9" id="KW-0653">Protein transport</keyword>
<evidence type="ECO:0000256" key="4">
    <source>
        <dbReference type="ARBA" id="ARBA00010956"/>
    </source>
</evidence>
<dbReference type="GO" id="GO:0005886">
    <property type="term" value="C:plasma membrane"/>
    <property type="evidence" value="ECO:0007669"/>
    <property type="project" value="UniProtKB-SubCell"/>
</dbReference>
<dbReference type="GO" id="GO:0045010">
    <property type="term" value="P:actin nucleation"/>
    <property type="evidence" value="ECO:0007669"/>
    <property type="project" value="InterPro"/>
</dbReference>
<dbReference type="OrthoDB" id="10043757at2759"/>
<dbReference type="PROSITE" id="PS51377">
    <property type="entry name" value="KIND"/>
    <property type="match status" value="1"/>
</dbReference>
<keyword evidence="8" id="KW-0677">Repeat</keyword>
<organism evidence="15 16">
    <name type="scientific">Phrynocephalus forsythii</name>
    <dbReference type="NCBI Taxonomy" id="171643"/>
    <lineage>
        <taxon>Eukaryota</taxon>
        <taxon>Metazoa</taxon>
        <taxon>Chordata</taxon>
        <taxon>Craniata</taxon>
        <taxon>Vertebrata</taxon>
        <taxon>Euteleostomi</taxon>
        <taxon>Lepidosauria</taxon>
        <taxon>Squamata</taxon>
        <taxon>Bifurcata</taxon>
        <taxon>Unidentata</taxon>
        <taxon>Episquamata</taxon>
        <taxon>Toxicofera</taxon>
        <taxon>Iguania</taxon>
        <taxon>Acrodonta</taxon>
        <taxon>Agamidae</taxon>
        <taxon>Agaminae</taxon>
        <taxon>Phrynocephalus</taxon>
    </lineage>
</organism>
<keyword evidence="12" id="KW-0206">Cytoskeleton</keyword>
<dbReference type="Proteomes" id="UP001142489">
    <property type="component" value="Unassembled WGS sequence"/>
</dbReference>
<keyword evidence="11" id="KW-0009">Actin-binding</keyword>
<dbReference type="SMART" id="SM00750">
    <property type="entry name" value="KIND"/>
    <property type="match status" value="1"/>
</dbReference>
<evidence type="ECO:0000256" key="1">
    <source>
        <dbReference type="ARBA" id="ARBA00004180"/>
    </source>
</evidence>
<dbReference type="GO" id="GO:0005856">
    <property type="term" value="C:cytoskeleton"/>
    <property type="evidence" value="ECO:0007669"/>
    <property type="project" value="UniProtKB-SubCell"/>
</dbReference>
<dbReference type="PANTHER" id="PTHR21345:SF9">
    <property type="entry name" value="KIND DOMAIN-CONTAINING PROTEIN"/>
    <property type="match status" value="1"/>
</dbReference>
<keyword evidence="6" id="KW-1003">Cell membrane</keyword>
<name>A0A9Q0XN61_9SAUR</name>
<keyword evidence="5" id="KW-0813">Transport</keyword>
<dbReference type="GO" id="GO:0008017">
    <property type="term" value="F:microtubule binding"/>
    <property type="evidence" value="ECO:0007669"/>
    <property type="project" value="TreeGrafter"/>
</dbReference>
<dbReference type="AlphaFoldDB" id="A0A9Q0XN61"/>
<evidence type="ECO:0000256" key="5">
    <source>
        <dbReference type="ARBA" id="ARBA00022448"/>
    </source>
</evidence>